<dbReference type="InterPro" id="IPR000515">
    <property type="entry name" value="MetI-like"/>
</dbReference>
<dbReference type="SUPFAM" id="SSF161098">
    <property type="entry name" value="MetI-like"/>
    <property type="match status" value="1"/>
</dbReference>
<dbReference type="AlphaFoldDB" id="A0AAE3W283"/>
<feature type="transmembrane region" description="Helical" evidence="7">
    <location>
        <begin position="133"/>
        <end position="152"/>
    </location>
</feature>
<dbReference type="InterPro" id="IPR035906">
    <property type="entry name" value="MetI-like_sf"/>
</dbReference>
<feature type="transmembrane region" description="Helical" evidence="7">
    <location>
        <begin position="229"/>
        <end position="248"/>
    </location>
</feature>
<dbReference type="RefSeq" id="WP_307240990.1">
    <property type="nucleotide sequence ID" value="NZ_JAUSUZ010000001.1"/>
</dbReference>
<keyword evidence="10" id="KW-1185">Reference proteome</keyword>
<evidence type="ECO:0000256" key="4">
    <source>
        <dbReference type="ARBA" id="ARBA00022692"/>
    </source>
</evidence>
<protein>
    <submittedName>
        <fullName evidence="9">NitT/TauT family transport system permease protein</fullName>
    </submittedName>
</protein>
<feature type="domain" description="ABC transmembrane type-1" evidence="8">
    <location>
        <begin position="67"/>
        <end position="248"/>
    </location>
</feature>
<evidence type="ECO:0000313" key="9">
    <source>
        <dbReference type="EMBL" id="MDQ0367135.1"/>
    </source>
</evidence>
<evidence type="ECO:0000259" key="8">
    <source>
        <dbReference type="PROSITE" id="PS50928"/>
    </source>
</evidence>
<proteinExistence type="inferred from homology"/>
<accession>A0AAE3W283</accession>
<evidence type="ECO:0000256" key="7">
    <source>
        <dbReference type="RuleBase" id="RU363032"/>
    </source>
</evidence>
<dbReference type="GO" id="GO:0055085">
    <property type="term" value="P:transmembrane transport"/>
    <property type="evidence" value="ECO:0007669"/>
    <property type="project" value="InterPro"/>
</dbReference>
<evidence type="ECO:0000313" key="10">
    <source>
        <dbReference type="Proteomes" id="UP001240236"/>
    </source>
</evidence>
<keyword evidence="4 7" id="KW-0812">Transmembrane</keyword>
<feature type="transmembrane region" description="Helical" evidence="7">
    <location>
        <begin position="105"/>
        <end position="127"/>
    </location>
</feature>
<keyword evidence="2 7" id="KW-0813">Transport</keyword>
<keyword evidence="5 7" id="KW-1133">Transmembrane helix</keyword>
<evidence type="ECO:0000256" key="1">
    <source>
        <dbReference type="ARBA" id="ARBA00004651"/>
    </source>
</evidence>
<dbReference type="GO" id="GO:0005886">
    <property type="term" value="C:plasma membrane"/>
    <property type="evidence" value="ECO:0007669"/>
    <property type="project" value="UniProtKB-SubCell"/>
</dbReference>
<comment type="caution">
    <text evidence="9">The sequence shown here is derived from an EMBL/GenBank/DDBJ whole genome shotgun (WGS) entry which is preliminary data.</text>
</comment>
<evidence type="ECO:0000256" key="2">
    <source>
        <dbReference type="ARBA" id="ARBA00022448"/>
    </source>
</evidence>
<dbReference type="Gene3D" id="1.10.3720.10">
    <property type="entry name" value="MetI-like"/>
    <property type="match status" value="1"/>
</dbReference>
<keyword evidence="3" id="KW-1003">Cell membrane</keyword>
<name>A0AAE3W283_9ACTN</name>
<evidence type="ECO:0000256" key="3">
    <source>
        <dbReference type="ARBA" id="ARBA00022475"/>
    </source>
</evidence>
<dbReference type="Proteomes" id="UP001240236">
    <property type="component" value="Unassembled WGS sequence"/>
</dbReference>
<keyword evidence="6 7" id="KW-0472">Membrane</keyword>
<organism evidence="9 10">
    <name type="scientific">Catenuloplanes indicus</name>
    <dbReference type="NCBI Taxonomy" id="137267"/>
    <lineage>
        <taxon>Bacteria</taxon>
        <taxon>Bacillati</taxon>
        <taxon>Actinomycetota</taxon>
        <taxon>Actinomycetes</taxon>
        <taxon>Micromonosporales</taxon>
        <taxon>Micromonosporaceae</taxon>
        <taxon>Catenuloplanes</taxon>
    </lineage>
</organism>
<dbReference type="PROSITE" id="PS50928">
    <property type="entry name" value="ABC_TM1"/>
    <property type="match status" value="1"/>
</dbReference>
<dbReference type="EMBL" id="JAUSUZ010000001">
    <property type="protein sequence ID" value="MDQ0367135.1"/>
    <property type="molecule type" value="Genomic_DNA"/>
</dbReference>
<reference evidence="9 10" key="1">
    <citation type="submission" date="2023-07" db="EMBL/GenBank/DDBJ databases">
        <title>Sequencing the genomes of 1000 actinobacteria strains.</title>
        <authorList>
            <person name="Klenk H.-P."/>
        </authorList>
    </citation>
    <scope>NUCLEOTIDE SEQUENCE [LARGE SCALE GENOMIC DNA]</scope>
    <source>
        <strain evidence="9 10">DSM 44709</strain>
    </source>
</reference>
<dbReference type="PANTHER" id="PTHR30151:SF20">
    <property type="entry name" value="ABC TRANSPORTER PERMEASE PROTEIN HI_0355-RELATED"/>
    <property type="match status" value="1"/>
</dbReference>
<dbReference type="Pfam" id="PF00528">
    <property type="entry name" value="BPD_transp_1"/>
    <property type="match status" value="1"/>
</dbReference>
<feature type="transmembrane region" description="Helical" evidence="7">
    <location>
        <begin position="12"/>
        <end position="34"/>
    </location>
</feature>
<feature type="transmembrane region" description="Helical" evidence="7">
    <location>
        <begin position="74"/>
        <end position="93"/>
    </location>
</feature>
<dbReference type="PANTHER" id="PTHR30151">
    <property type="entry name" value="ALKANE SULFONATE ABC TRANSPORTER-RELATED, MEMBRANE SUBUNIT"/>
    <property type="match status" value="1"/>
</dbReference>
<sequence>MTTQAVGRFRRPQVGGVLLPLFAFVLILAAWYAAVRVWDVPTSVVPSPELALEVIVGSRAEYLIDQSLFTLFEVWLGFAIAIVIGVLLALSLAGSRVLDQAISPILVAFNAIPKIAIGPMLVMWFGFGYEPKVLVVVLLSFFPIVLSTMAGLKSVPADLIELTQSMDASKLKTFLKVRVPWALPQFFTGLKLGISLAFVGAVVGEFIGGGGDGIGYVIASSRSQLNTPLAFAGIFLLGLMSVLSYYLIVWAERLLLPWARETSR</sequence>
<evidence type="ECO:0000256" key="6">
    <source>
        <dbReference type="ARBA" id="ARBA00023136"/>
    </source>
</evidence>
<gene>
    <name evidence="9" type="ORF">J2S42_003804</name>
</gene>
<comment type="similarity">
    <text evidence="7">Belongs to the binding-protein-dependent transport system permease family.</text>
</comment>
<dbReference type="CDD" id="cd06261">
    <property type="entry name" value="TM_PBP2"/>
    <property type="match status" value="1"/>
</dbReference>
<evidence type="ECO:0000256" key="5">
    <source>
        <dbReference type="ARBA" id="ARBA00022989"/>
    </source>
</evidence>
<comment type="subcellular location">
    <subcellularLocation>
        <location evidence="1 7">Cell membrane</location>
        <topology evidence="1 7">Multi-pass membrane protein</topology>
    </subcellularLocation>
</comment>